<organism evidence="2">
    <name type="scientific">Drosophila melanogaster</name>
    <name type="common">Fruit fly</name>
    <dbReference type="NCBI Taxonomy" id="7227"/>
    <lineage>
        <taxon>Eukaryota</taxon>
        <taxon>Metazoa</taxon>
        <taxon>Ecdysozoa</taxon>
        <taxon>Arthropoda</taxon>
        <taxon>Hexapoda</taxon>
        <taxon>Insecta</taxon>
        <taxon>Pterygota</taxon>
        <taxon>Neoptera</taxon>
        <taxon>Endopterygota</taxon>
        <taxon>Diptera</taxon>
        <taxon>Brachycera</taxon>
        <taxon>Muscomorpha</taxon>
        <taxon>Ephydroidea</taxon>
        <taxon>Drosophilidae</taxon>
        <taxon>Drosophila</taxon>
        <taxon>Sophophora</taxon>
    </lineage>
</organism>
<evidence type="ECO:0000256" key="1">
    <source>
        <dbReference type="SAM" id="MobiDB-lite"/>
    </source>
</evidence>
<accession>Q6IJY1</accession>
<gene>
    <name evidence="2" type="ORF">HDC13998</name>
</gene>
<name>Q6IJY1_DROME</name>
<feature type="region of interest" description="Disordered" evidence="1">
    <location>
        <begin position="1"/>
        <end position="35"/>
    </location>
</feature>
<dbReference type="EMBL" id="BK002585">
    <property type="protein sequence ID" value="DAA04091.1"/>
    <property type="molecule type" value="Genomic_DNA"/>
</dbReference>
<evidence type="ECO:0000313" key="2">
    <source>
        <dbReference type="EMBL" id="DAA04091.1"/>
    </source>
</evidence>
<feature type="compositionally biased region" description="Polar residues" evidence="1">
    <location>
        <begin position="15"/>
        <end position="35"/>
    </location>
</feature>
<sequence length="233" mass="24994">MLQPQPSLARFGSGQAETIHNPVSSIQNTPYTNQRPQQLTPCMHCAPALARAAAQARPAVIHQSQSRHPDYYSYSDFDSDPTLTPLAKRHPICQALISTRHLSVVDPVHAPAPAPAPALATAPNPAAPGTLQPCAFRMLGLWYAAFGKCEYELHKSSRAALFATAPKPHRGPAPRKTLQAKALRLFGFVLGVDSLKMQTDKKISGGPLALKRVVASPSPCGTLKEIGLAMSRI</sequence>
<protein>
    <submittedName>
        <fullName evidence="2">HDC13998</fullName>
    </submittedName>
</protein>
<dbReference type="AlphaFoldDB" id="Q6IJY1"/>
<reference evidence="2" key="1">
    <citation type="journal article" date="2003" name="Genome Biol.">
        <title>An integrated gene annotation and transcriptional profiling approach towards the full gene content of the Drosophila genome.</title>
        <authorList>
            <person name="Hild M."/>
            <person name="Beckmann B."/>
            <person name="Haas S.A."/>
            <person name="Koch B."/>
            <person name="Solovyev V."/>
            <person name="Busold C."/>
            <person name="Fellenberg K."/>
            <person name="Boutros M."/>
            <person name="Vingron M."/>
            <person name="Sauer F."/>
            <person name="Hoheisel J.D."/>
            <person name="Paro R."/>
        </authorList>
    </citation>
    <scope>NUCLEOTIDE SEQUENCE</scope>
</reference>
<proteinExistence type="predicted"/>